<dbReference type="PROSITE" id="PS51186">
    <property type="entry name" value="GNAT"/>
    <property type="match status" value="1"/>
</dbReference>
<dbReference type="PANTHER" id="PTHR43792">
    <property type="entry name" value="GNAT FAMILY, PUTATIVE (AFU_ORTHOLOGUE AFUA_3G00765)-RELATED-RELATED"/>
    <property type="match status" value="1"/>
</dbReference>
<dbReference type="Gene3D" id="3.40.630.30">
    <property type="match status" value="1"/>
</dbReference>
<name>A0ABW4MGX3_9SPHN</name>
<dbReference type="EMBL" id="JBHUEL010000011">
    <property type="protein sequence ID" value="MFD1767903.1"/>
    <property type="molecule type" value="Genomic_DNA"/>
</dbReference>
<gene>
    <name evidence="2" type="ORF">ACFSAG_13730</name>
</gene>
<proteinExistence type="predicted"/>
<sequence>MFARTERLLLRPSWPEDAGPLYRAIADEGIVRNLARAPWPYSLEDAVRFVSSEQAELFPNFILYKRTEGAPVIVGACGIGEHGDAAELGYWIARPYWGQGFASEAGRAVVEIAKTVGHRKLVASHFVDNPASGAVLRKLGFRSTGQREERFSAGRGYAATTILYEQDLCCDDDQTPEAASIWAMRSGCFEGLRAA</sequence>
<dbReference type="SUPFAM" id="SSF55729">
    <property type="entry name" value="Acyl-CoA N-acyltransferases (Nat)"/>
    <property type="match status" value="1"/>
</dbReference>
<evidence type="ECO:0000313" key="3">
    <source>
        <dbReference type="Proteomes" id="UP001597215"/>
    </source>
</evidence>
<organism evidence="2 3">
    <name type="scientific">Sphingorhabdus buctiana</name>
    <dbReference type="NCBI Taxonomy" id="1508805"/>
    <lineage>
        <taxon>Bacteria</taxon>
        <taxon>Pseudomonadati</taxon>
        <taxon>Pseudomonadota</taxon>
        <taxon>Alphaproteobacteria</taxon>
        <taxon>Sphingomonadales</taxon>
        <taxon>Sphingomonadaceae</taxon>
        <taxon>Sphingorhabdus</taxon>
    </lineage>
</organism>
<dbReference type="Pfam" id="PF13302">
    <property type="entry name" value="Acetyltransf_3"/>
    <property type="match status" value="1"/>
</dbReference>
<accession>A0ABW4MGX3</accession>
<feature type="domain" description="N-acetyltransferase" evidence="1">
    <location>
        <begin position="8"/>
        <end position="169"/>
    </location>
</feature>
<evidence type="ECO:0000313" key="2">
    <source>
        <dbReference type="EMBL" id="MFD1767903.1"/>
    </source>
</evidence>
<dbReference type="InterPro" id="IPR000182">
    <property type="entry name" value="GNAT_dom"/>
</dbReference>
<dbReference type="InterPro" id="IPR016181">
    <property type="entry name" value="Acyl_CoA_acyltransferase"/>
</dbReference>
<dbReference type="RefSeq" id="WP_381515908.1">
    <property type="nucleotide sequence ID" value="NZ_JBHUEL010000011.1"/>
</dbReference>
<comment type="caution">
    <text evidence="2">The sequence shown here is derived from an EMBL/GenBank/DDBJ whole genome shotgun (WGS) entry which is preliminary data.</text>
</comment>
<dbReference type="GO" id="GO:0016746">
    <property type="term" value="F:acyltransferase activity"/>
    <property type="evidence" value="ECO:0007669"/>
    <property type="project" value="UniProtKB-KW"/>
</dbReference>
<keyword evidence="3" id="KW-1185">Reference proteome</keyword>
<keyword evidence="2" id="KW-0012">Acyltransferase</keyword>
<dbReference type="EC" id="2.3.-.-" evidence="2"/>
<dbReference type="InterPro" id="IPR051531">
    <property type="entry name" value="N-acetyltransferase"/>
</dbReference>
<keyword evidence="2" id="KW-0808">Transferase</keyword>
<protein>
    <submittedName>
        <fullName evidence="2">GNAT family N-acetyltransferase</fullName>
        <ecNumber evidence="2">2.3.-.-</ecNumber>
    </submittedName>
</protein>
<reference evidence="3" key="1">
    <citation type="journal article" date="2019" name="Int. J. Syst. Evol. Microbiol.">
        <title>The Global Catalogue of Microorganisms (GCM) 10K type strain sequencing project: providing services to taxonomists for standard genome sequencing and annotation.</title>
        <authorList>
            <consortium name="The Broad Institute Genomics Platform"/>
            <consortium name="The Broad Institute Genome Sequencing Center for Infectious Disease"/>
            <person name="Wu L."/>
            <person name="Ma J."/>
        </authorList>
    </citation>
    <scope>NUCLEOTIDE SEQUENCE [LARGE SCALE GENOMIC DNA]</scope>
    <source>
        <strain evidence="3">CGMCC 1.12449</strain>
    </source>
</reference>
<evidence type="ECO:0000259" key="1">
    <source>
        <dbReference type="PROSITE" id="PS51186"/>
    </source>
</evidence>
<dbReference type="Proteomes" id="UP001597215">
    <property type="component" value="Unassembled WGS sequence"/>
</dbReference>